<dbReference type="PANTHER" id="PTHR42883:SF2">
    <property type="entry name" value="THYMIDYLYLTRANSFERASE"/>
    <property type="match status" value="1"/>
</dbReference>
<evidence type="ECO:0000313" key="2">
    <source>
        <dbReference type="EMBL" id="OGH74907.1"/>
    </source>
</evidence>
<dbReference type="InterPro" id="IPR029044">
    <property type="entry name" value="Nucleotide-diphossugar_trans"/>
</dbReference>
<sequence length="363" mass="39872">MRIRKAILTGGGRATRLYPITTTTNKHLLPLANKPMIFHAIEKAVEAGIDEIFINVNPGETDLQKYIGDGGHWNIKIKFYEQRGGPQGIAHVVKEAQDFIGNEPFLFYLSDNIILGGIKDTVDEFNQGKYDCLLALAEVPDPQRFGVPLFNENKELIDVLEKPANPPNNFAVAGIYLYGPKVFFKAFDNIARSARGEYEISSIHSYLLKNNHKVGYKEITGWWKDTGLAGDLLVANKLLLDKLGAPDFPNHGAVDPGTQIIGKVRVGIGSRVAKGVKIVGPVIIAENCILENCEVGPYVTVGQGTEIKQAKINNSIILENCEINCDIKITGSLIGKGVKIIKKHHQEAEGHRMVVGDKTVIEI</sequence>
<proteinExistence type="predicted"/>
<feature type="domain" description="Nucleotidyl transferase" evidence="1">
    <location>
        <begin position="5"/>
        <end position="240"/>
    </location>
</feature>
<dbReference type="AlphaFoldDB" id="A0A1F6MTD6"/>
<dbReference type="InterPro" id="IPR005908">
    <property type="entry name" value="G1P_thy_trans_l"/>
</dbReference>
<dbReference type="Proteomes" id="UP000178347">
    <property type="component" value="Unassembled WGS sequence"/>
</dbReference>
<dbReference type="Gene3D" id="2.160.10.10">
    <property type="entry name" value="Hexapeptide repeat proteins"/>
    <property type="match status" value="1"/>
</dbReference>
<gene>
    <name evidence="2" type="ORF">A3G00_01265</name>
</gene>
<comment type="caution">
    <text evidence="2">The sequence shown here is derived from an EMBL/GenBank/DDBJ whole genome shotgun (WGS) entry which is preliminary data.</text>
</comment>
<dbReference type="PANTHER" id="PTHR42883">
    <property type="entry name" value="GLUCOSE-1-PHOSPHATE THYMIDYLTRANSFERASE"/>
    <property type="match status" value="1"/>
</dbReference>
<name>A0A1F6MTD6_9BACT</name>
<dbReference type="GO" id="GO:0016740">
    <property type="term" value="F:transferase activity"/>
    <property type="evidence" value="ECO:0007669"/>
    <property type="project" value="UniProtKB-KW"/>
</dbReference>
<dbReference type="EMBL" id="MFQN01000012">
    <property type="protein sequence ID" value="OGH74907.1"/>
    <property type="molecule type" value="Genomic_DNA"/>
</dbReference>
<keyword evidence="2" id="KW-0808">Transferase</keyword>
<protein>
    <submittedName>
        <fullName evidence="2">Glucose-1-phosphate thymidylyltransferase</fullName>
    </submittedName>
</protein>
<evidence type="ECO:0000313" key="3">
    <source>
        <dbReference type="Proteomes" id="UP000178347"/>
    </source>
</evidence>
<accession>A0A1F6MTD6</accession>
<dbReference type="NCBIfam" id="TIGR01208">
    <property type="entry name" value="rmlA_long"/>
    <property type="match status" value="1"/>
</dbReference>
<dbReference type="Pfam" id="PF00483">
    <property type="entry name" value="NTP_transferase"/>
    <property type="match status" value="1"/>
</dbReference>
<dbReference type="Gene3D" id="3.90.550.10">
    <property type="entry name" value="Spore Coat Polysaccharide Biosynthesis Protein SpsA, Chain A"/>
    <property type="match status" value="1"/>
</dbReference>
<dbReference type="STRING" id="1798692.A3G00_01265"/>
<evidence type="ECO:0000259" key="1">
    <source>
        <dbReference type="Pfam" id="PF00483"/>
    </source>
</evidence>
<dbReference type="SUPFAM" id="SSF53448">
    <property type="entry name" value="Nucleotide-diphospho-sugar transferases"/>
    <property type="match status" value="1"/>
</dbReference>
<dbReference type="InterPro" id="IPR005835">
    <property type="entry name" value="NTP_transferase_dom"/>
</dbReference>
<reference evidence="2 3" key="1">
    <citation type="journal article" date="2016" name="Nat. Commun.">
        <title>Thousands of microbial genomes shed light on interconnected biogeochemical processes in an aquifer system.</title>
        <authorList>
            <person name="Anantharaman K."/>
            <person name="Brown C.T."/>
            <person name="Hug L.A."/>
            <person name="Sharon I."/>
            <person name="Castelle C.J."/>
            <person name="Probst A.J."/>
            <person name="Thomas B.C."/>
            <person name="Singh A."/>
            <person name="Wilkins M.J."/>
            <person name="Karaoz U."/>
            <person name="Brodie E.L."/>
            <person name="Williams K.H."/>
            <person name="Hubbard S.S."/>
            <person name="Banfield J.F."/>
        </authorList>
    </citation>
    <scope>NUCLEOTIDE SEQUENCE [LARGE SCALE GENOMIC DNA]</scope>
</reference>
<organism evidence="2 3">
    <name type="scientific">Candidatus Magasanikbacteria bacterium RIFCSPLOWO2_12_FULL_43_12</name>
    <dbReference type="NCBI Taxonomy" id="1798692"/>
    <lineage>
        <taxon>Bacteria</taxon>
        <taxon>Candidatus Magasanikiibacteriota</taxon>
    </lineage>
</organism>